<dbReference type="Proteomes" id="UP001211065">
    <property type="component" value="Unassembled WGS sequence"/>
</dbReference>
<gene>
    <name evidence="4" type="ORF">HK099_000426</name>
</gene>
<keyword evidence="5" id="KW-1185">Reference proteome</keyword>
<dbReference type="InterPro" id="IPR008979">
    <property type="entry name" value="Galactose-bd-like_sf"/>
</dbReference>
<proteinExistence type="predicted"/>
<keyword evidence="1" id="KW-0812">Transmembrane</keyword>
<organism evidence="4 5">
    <name type="scientific">Clydaea vesicula</name>
    <dbReference type="NCBI Taxonomy" id="447962"/>
    <lineage>
        <taxon>Eukaryota</taxon>
        <taxon>Fungi</taxon>
        <taxon>Fungi incertae sedis</taxon>
        <taxon>Chytridiomycota</taxon>
        <taxon>Chytridiomycota incertae sedis</taxon>
        <taxon>Chytridiomycetes</taxon>
        <taxon>Lobulomycetales</taxon>
        <taxon>Lobulomycetaceae</taxon>
        <taxon>Clydaea</taxon>
    </lineage>
</organism>
<accession>A0AAD5U7N5</accession>
<keyword evidence="1" id="KW-0472">Membrane</keyword>
<dbReference type="SUPFAM" id="SSF49785">
    <property type="entry name" value="Galactose-binding domain-like"/>
    <property type="match status" value="1"/>
</dbReference>
<comment type="caution">
    <text evidence="4">The sequence shown here is derived from an EMBL/GenBank/DDBJ whole genome shotgun (WGS) entry which is preliminary data.</text>
</comment>
<dbReference type="Gene3D" id="2.60.120.260">
    <property type="entry name" value="Galactose-binding domain-like"/>
    <property type="match status" value="1"/>
</dbReference>
<dbReference type="InterPro" id="IPR006946">
    <property type="entry name" value="DGR2-like_dom"/>
</dbReference>
<dbReference type="EMBL" id="JADGJW010000011">
    <property type="protein sequence ID" value="KAJ3227753.1"/>
    <property type="molecule type" value="Genomic_DNA"/>
</dbReference>
<feature type="transmembrane region" description="Helical" evidence="1">
    <location>
        <begin position="194"/>
        <end position="212"/>
    </location>
</feature>
<evidence type="ECO:0000313" key="5">
    <source>
        <dbReference type="Proteomes" id="UP001211065"/>
    </source>
</evidence>
<keyword evidence="2" id="KW-0732">Signal</keyword>
<protein>
    <recommendedName>
        <fullName evidence="3">DUF642 domain-containing protein</fullName>
    </recommendedName>
</protein>
<sequence length="239" mass="27801">MQKYCLSLLFLFAICNAKGGESNPNLIENGDFETAEESCKQKYCILPNSKLEPWYESQNSVAVFRNSQKKVSFSGNWMLGLNLYSPNINQNVNNLQVGKHYNLTFFASFDRECKEKSIKIRLEVEGHKHHMVDFDITSSEWEAFHYSFVADDLLYSAKYATITIENYKANKCDPYLDYFSLQRTTKPTNSISKIMFESFIFIVIFIVLGIYFKDYLIKLKFNDVFNSVPTSGKSYKYMD</sequence>
<feature type="signal peptide" evidence="2">
    <location>
        <begin position="1"/>
        <end position="17"/>
    </location>
</feature>
<evidence type="ECO:0000256" key="1">
    <source>
        <dbReference type="SAM" id="Phobius"/>
    </source>
</evidence>
<dbReference type="Pfam" id="PF04862">
    <property type="entry name" value="DUF642"/>
    <property type="match status" value="1"/>
</dbReference>
<feature type="domain" description="DUF642" evidence="3">
    <location>
        <begin position="25"/>
        <end position="180"/>
    </location>
</feature>
<evidence type="ECO:0000256" key="2">
    <source>
        <dbReference type="SAM" id="SignalP"/>
    </source>
</evidence>
<reference evidence="4" key="1">
    <citation type="submission" date="2020-05" db="EMBL/GenBank/DDBJ databases">
        <title>Phylogenomic resolution of chytrid fungi.</title>
        <authorList>
            <person name="Stajich J.E."/>
            <person name="Amses K."/>
            <person name="Simmons R."/>
            <person name="Seto K."/>
            <person name="Myers J."/>
            <person name="Bonds A."/>
            <person name="Quandt C.A."/>
            <person name="Barry K."/>
            <person name="Liu P."/>
            <person name="Grigoriev I."/>
            <person name="Longcore J.E."/>
            <person name="James T.Y."/>
        </authorList>
    </citation>
    <scope>NUCLEOTIDE SEQUENCE</scope>
    <source>
        <strain evidence="4">JEL0476</strain>
    </source>
</reference>
<feature type="chain" id="PRO_5041925648" description="DUF642 domain-containing protein" evidence="2">
    <location>
        <begin position="18"/>
        <end position="239"/>
    </location>
</feature>
<name>A0AAD5U7N5_9FUNG</name>
<evidence type="ECO:0000259" key="3">
    <source>
        <dbReference type="Pfam" id="PF04862"/>
    </source>
</evidence>
<keyword evidence="1" id="KW-1133">Transmembrane helix</keyword>
<evidence type="ECO:0000313" key="4">
    <source>
        <dbReference type="EMBL" id="KAJ3227753.1"/>
    </source>
</evidence>
<dbReference type="AlphaFoldDB" id="A0AAD5U7N5"/>